<comment type="caution">
    <text evidence="2">The sequence shown here is derived from an EMBL/GenBank/DDBJ whole genome shotgun (WGS) entry which is preliminary data.</text>
</comment>
<organism evidence="2 3">
    <name type="scientific">Blastopirellula marina</name>
    <dbReference type="NCBI Taxonomy" id="124"/>
    <lineage>
        <taxon>Bacteria</taxon>
        <taxon>Pseudomonadati</taxon>
        <taxon>Planctomycetota</taxon>
        <taxon>Planctomycetia</taxon>
        <taxon>Pirellulales</taxon>
        <taxon>Pirellulaceae</taxon>
        <taxon>Blastopirellula</taxon>
    </lineage>
</organism>
<dbReference type="RefSeq" id="WP_105338105.1">
    <property type="nucleotide sequence ID" value="NZ_PUHZ01000024.1"/>
</dbReference>
<proteinExistence type="predicted"/>
<evidence type="ECO:0000313" key="2">
    <source>
        <dbReference type="EMBL" id="PQO42893.1"/>
    </source>
</evidence>
<evidence type="ECO:0000256" key="1">
    <source>
        <dbReference type="SAM" id="Phobius"/>
    </source>
</evidence>
<protein>
    <submittedName>
        <fullName evidence="2">Uncharacterized protein</fullName>
    </submittedName>
</protein>
<dbReference type="OrthoDB" id="303795at2"/>
<reference evidence="2 3" key="1">
    <citation type="submission" date="2018-02" db="EMBL/GenBank/DDBJ databases">
        <title>Comparative genomes isolates from brazilian mangrove.</title>
        <authorList>
            <person name="Araujo J.E."/>
            <person name="Taketani R.G."/>
            <person name="Silva M.C.P."/>
            <person name="Loureco M.V."/>
            <person name="Andreote F.D."/>
        </authorList>
    </citation>
    <scope>NUCLEOTIDE SEQUENCE [LARGE SCALE GENOMIC DNA]</scope>
    <source>
        <strain evidence="2 3">Nap-Phe MGV</strain>
    </source>
</reference>
<gene>
    <name evidence="2" type="ORF">C5Y93_24525</name>
</gene>
<evidence type="ECO:0000313" key="3">
    <source>
        <dbReference type="Proteomes" id="UP000237819"/>
    </source>
</evidence>
<feature type="transmembrane region" description="Helical" evidence="1">
    <location>
        <begin position="164"/>
        <end position="186"/>
    </location>
</feature>
<sequence>MSEQDQPLPAPESPRLPGGGVAFAIVAIVLASLKLLWTFSSVPGLIFFWVAKSNFDGLRSGPGDVADIVMKEQAKYVVAQLILLPLSAIVCGMLIWAAVLVLQRRKSGDLWIRRSVIVAGMIDVLATAAVVHLQFGISRGMAGLSQITVEDEVISLGFDDALQLAFYVSVAYSLGLLLLLLGYYVFTFRYFSKPEIRALY</sequence>
<feature type="transmembrane region" description="Helical" evidence="1">
    <location>
        <begin position="114"/>
        <end position="135"/>
    </location>
</feature>
<dbReference type="EMBL" id="PUHZ01000024">
    <property type="protein sequence ID" value="PQO42893.1"/>
    <property type="molecule type" value="Genomic_DNA"/>
</dbReference>
<accession>A0A2S8GEP9</accession>
<feature type="transmembrane region" description="Helical" evidence="1">
    <location>
        <begin position="21"/>
        <end position="50"/>
    </location>
</feature>
<dbReference type="AlphaFoldDB" id="A0A2S8GEP9"/>
<keyword evidence="1" id="KW-0812">Transmembrane</keyword>
<dbReference type="Proteomes" id="UP000237819">
    <property type="component" value="Unassembled WGS sequence"/>
</dbReference>
<name>A0A2S8GEP9_9BACT</name>
<feature type="transmembrane region" description="Helical" evidence="1">
    <location>
        <begin position="77"/>
        <end position="102"/>
    </location>
</feature>
<keyword evidence="1" id="KW-1133">Transmembrane helix</keyword>
<keyword evidence="1" id="KW-0472">Membrane</keyword>